<feature type="region of interest" description="Disordered" evidence="1">
    <location>
        <begin position="796"/>
        <end position="834"/>
    </location>
</feature>
<evidence type="ECO:0000256" key="3">
    <source>
        <dbReference type="SAM" id="SignalP"/>
    </source>
</evidence>
<feature type="chain" id="PRO_5026277026" evidence="3">
    <location>
        <begin position="22"/>
        <end position="834"/>
    </location>
</feature>
<evidence type="ECO:0000313" key="4">
    <source>
        <dbReference type="EMBL" id="KAE9122078.1"/>
    </source>
</evidence>
<proteinExistence type="predicted"/>
<accession>A0A6G0LJE5</accession>
<evidence type="ECO:0000256" key="1">
    <source>
        <dbReference type="SAM" id="MobiDB-lite"/>
    </source>
</evidence>
<dbReference type="AlphaFoldDB" id="A0A6G0LJE5"/>
<keyword evidence="3" id="KW-0732">Signal</keyword>
<keyword evidence="2" id="KW-1133">Transmembrane helix</keyword>
<dbReference type="EMBL" id="QXFX01000283">
    <property type="protein sequence ID" value="KAE9122078.1"/>
    <property type="molecule type" value="Genomic_DNA"/>
</dbReference>
<evidence type="ECO:0000256" key="2">
    <source>
        <dbReference type="SAM" id="Phobius"/>
    </source>
</evidence>
<feature type="signal peptide" evidence="3">
    <location>
        <begin position="1"/>
        <end position="21"/>
    </location>
</feature>
<keyword evidence="2" id="KW-0472">Membrane</keyword>
<dbReference type="Proteomes" id="UP000488956">
    <property type="component" value="Unassembled WGS sequence"/>
</dbReference>
<gene>
    <name evidence="4" type="ORF">PF010_g6866</name>
</gene>
<feature type="compositionally biased region" description="Polar residues" evidence="1">
    <location>
        <begin position="822"/>
        <end position="834"/>
    </location>
</feature>
<comment type="caution">
    <text evidence="4">The sequence shown here is derived from an EMBL/GenBank/DDBJ whole genome shotgun (WGS) entry which is preliminary data.</text>
</comment>
<reference evidence="4 5" key="1">
    <citation type="submission" date="2018-09" db="EMBL/GenBank/DDBJ databases">
        <title>Genomic investigation of the strawberry pathogen Phytophthora fragariae indicates pathogenicity is determined by transcriptional variation in three key races.</title>
        <authorList>
            <person name="Adams T.M."/>
            <person name="Armitage A.D."/>
            <person name="Sobczyk M.K."/>
            <person name="Bates H.J."/>
            <person name="Dunwell J.M."/>
            <person name="Nellist C.F."/>
            <person name="Harrison R.J."/>
        </authorList>
    </citation>
    <scope>NUCLEOTIDE SEQUENCE [LARGE SCALE GENOMIC DNA]</scope>
    <source>
        <strain evidence="4 5">ONT-3</strain>
    </source>
</reference>
<feature type="compositionally biased region" description="Basic and acidic residues" evidence="1">
    <location>
        <begin position="805"/>
        <end position="821"/>
    </location>
</feature>
<protein>
    <submittedName>
        <fullName evidence="4">Uncharacterized protein</fullName>
    </submittedName>
</protein>
<sequence>MRSASCLLLLALASSSHQATCSPSFSGSYNPVHGINIATAVSTSDSQDQHNSTSSAGFEDPIDLVLVANTSNSSTGIDGVAGYTTAAESRVLYQAASWSLLEEGTQTGKFSSYWARFQSVNPTKKSSVYLSVCTMVAEWNSSWSDSKSALSAVEVENRLTAKCGENDTIAVAFTSTVSKTAASYLEGEVAVNDVVASLKMDDVDSSAVLEASDRMFVRPANGLCSRDGSNNELNSLVEAGVPVISLFRGLVCKPSGGFGPSQITSEDSGSSNDSEWNDDLKFIIPIGIFVFLLGCAGLIYLYRQQKKASAEEPPKEVEKDEASSLPYVSRYAIAEASLNESDGAAATINIATVISAHGFREQAYPSSSLAQDGDSADFVLVGNTSTAEKWFGTAAGYAAAADSRVIFEVARWTLLEDGARHEKLSTFWARFHGVNSTTSSSQTICTVVVEWEGGSWTDDEAVLAAVEIEDRLKVNCGENDTIALAFTSAITDAVDAYPEVSATRCYAHEDSSSCSGSGHGPPALSIGTVVSISDSQDQHNSTYSSFDHEDSIDLVLVANTSNSSTGIDGVAGYTTAAESRVLYQAASWSLLEEGTQSGKFSSYWARFQSVNPTIKSSVHLSVCTMVVQWNSSRSDSKSALSAVEVENRLTAKCGENDTIAVAFTSTVSKTAANFLEGEVTVNGVVASLKMHDVDSSAVSEASHRMFVRLANGFCPRDGSAQAFSSLNVTEAPVISLMRGEACWPGPGSHLGPPQTLNQGNSYESDWKHNLRFIIPVVVCILLLGCAGFIFIRRQKKGKASQTIEAPKEDNPEEEKGEKDDASSQPYVLTTQPVV</sequence>
<evidence type="ECO:0000313" key="5">
    <source>
        <dbReference type="Proteomes" id="UP000488956"/>
    </source>
</evidence>
<organism evidence="4 5">
    <name type="scientific">Phytophthora fragariae</name>
    <dbReference type="NCBI Taxonomy" id="53985"/>
    <lineage>
        <taxon>Eukaryota</taxon>
        <taxon>Sar</taxon>
        <taxon>Stramenopiles</taxon>
        <taxon>Oomycota</taxon>
        <taxon>Peronosporomycetes</taxon>
        <taxon>Peronosporales</taxon>
        <taxon>Peronosporaceae</taxon>
        <taxon>Phytophthora</taxon>
    </lineage>
</organism>
<name>A0A6G0LJE5_9STRA</name>
<feature type="transmembrane region" description="Helical" evidence="2">
    <location>
        <begin position="772"/>
        <end position="791"/>
    </location>
</feature>
<keyword evidence="2" id="KW-0812">Transmembrane</keyword>